<dbReference type="AlphaFoldDB" id="A0A841L8F2"/>
<organism evidence="2 3">
    <name type="scientific">Anaerosolibacter carboniphilus</name>
    <dbReference type="NCBI Taxonomy" id="1417629"/>
    <lineage>
        <taxon>Bacteria</taxon>
        <taxon>Bacillati</taxon>
        <taxon>Bacillota</taxon>
        <taxon>Clostridia</taxon>
        <taxon>Peptostreptococcales</taxon>
        <taxon>Thermotaleaceae</taxon>
        <taxon>Anaerosolibacter</taxon>
    </lineage>
</organism>
<reference evidence="2 3" key="1">
    <citation type="submission" date="2020-08" db="EMBL/GenBank/DDBJ databases">
        <title>Genomic Encyclopedia of Type Strains, Phase IV (KMG-IV): sequencing the most valuable type-strain genomes for metagenomic binning, comparative biology and taxonomic classification.</title>
        <authorList>
            <person name="Goeker M."/>
        </authorList>
    </citation>
    <scope>NUCLEOTIDE SEQUENCE [LARGE SCALE GENOMIC DNA]</scope>
    <source>
        <strain evidence="2 3">DSM 103526</strain>
    </source>
</reference>
<dbReference type="EMBL" id="JACHEN010000044">
    <property type="protein sequence ID" value="MBB6218669.1"/>
    <property type="molecule type" value="Genomic_DNA"/>
</dbReference>
<name>A0A841L8F2_9FIRM</name>
<gene>
    <name evidence="2" type="ORF">HNQ80_004843</name>
</gene>
<feature type="domain" description="Phage head morphogenesis" evidence="1">
    <location>
        <begin position="195"/>
        <end position="301"/>
    </location>
</feature>
<evidence type="ECO:0000313" key="2">
    <source>
        <dbReference type="EMBL" id="MBB6218669.1"/>
    </source>
</evidence>
<dbReference type="Pfam" id="PF04233">
    <property type="entry name" value="Phage_Mu_F"/>
    <property type="match status" value="1"/>
</dbReference>
<evidence type="ECO:0000259" key="1">
    <source>
        <dbReference type="Pfam" id="PF04233"/>
    </source>
</evidence>
<keyword evidence="3" id="KW-1185">Reference proteome</keyword>
<protein>
    <submittedName>
        <fullName evidence="2">SPP1 gp7 family putative phage head morphogenesis protein</fullName>
    </submittedName>
</protein>
<dbReference type="NCBIfam" id="TIGR01641">
    <property type="entry name" value="phageSPP1_gp7"/>
    <property type="match status" value="1"/>
</dbReference>
<dbReference type="Proteomes" id="UP000579281">
    <property type="component" value="Unassembled WGS sequence"/>
</dbReference>
<evidence type="ECO:0000313" key="3">
    <source>
        <dbReference type="Proteomes" id="UP000579281"/>
    </source>
</evidence>
<dbReference type="RefSeq" id="WP_184313341.1">
    <property type="nucleotide sequence ID" value="NZ_JACHEN010000044.1"/>
</dbReference>
<proteinExistence type="predicted"/>
<dbReference type="InterPro" id="IPR006528">
    <property type="entry name" value="Phage_head_morphogenesis_dom"/>
</dbReference>
<comment type="caution">
    <text evidence="2">The sequence shown here is derived from an EMBL/GenBank/DDBJ whole genome shotgun (WGS) entry which is preliminary data.</text>
</comment>
<accession>A0A841L8F2</accession>
<sequence>MKNKEYWQKRAEAVAGEQFKKAGEYVTSLIKEYEKAKLSIQRDIEIFYQRFAMENKVDLAEAKKLLGGKELAEFKMTLEEFTEKAKNNIDGIWEQQLNNVSYKVRVSRLEALQIQIQHQMEMLMDSQQKSMNKLLSDIYEDTYYRNIYELQKGLGVGVEFAKLDTQTIEKAIHQKWMEGDFSSRIWDNKSKLLTELQTNLVQSFIRGDSIDITSRILAKRMDVSRSRAATLVNTESANIASRATMTSYKNSGVVKQYENLATLDLKTSDICRAMDGKVFNVAEMQPGLNAPPFHANCRTTTLAYFPDVEDEERIARDIDGKVYKVDGNISYKNWYDQHVVGKYGKEEAAILEKKIKNAAKDKEQYVRYKAILGKDAPRSFDKFQELKYNNTEDWNRLKSDYRKHNAYNKIIANEPAITQDLKEISDFTGVDMVGLEFRVKSKESYLRKINSDSDGSLDPRVIDETILSTNDVIRYTYQDTVDNLVDAYNKVTEKLLERNYSEIKVKNFWVNRNSAYKGVNCTFRSPEGQNFEVQFHTPESFALKNGELHRLYEEARQDGVTPERYAELTYKMIELSSKLTEPQNIREIKSRR</sequence>